<accession>A0A1F8F8T6</accession>
<evidence type="ECO:0000256" key="1">
    <source>
        <dbReference type="SAM" id="MobiDB-lite"/>
    </source>
</evidence>
<feature type="compositionally biased region" description="Basic and acidic residues" evidence="1">
    <location>
        <begin position="752"/>
        <end position="761"/>
    </location>
</feature>
<reference evidence="3 4" key="1">
    <citation type="journal article" date="2016" name="Nat. Commun.">
        <title>Thousands of microbial genomes shed light on interconnected biogeochemical processes in an aquifer system.</title>
        <authorList>
            <person name="Anantharaman K."/>
            <person name="Brown C.T."/>
            <person name="Hug L.A."/>
            <person name="Sharon I."/>
            <person name="Castelle C.J."/>
            <person name="Probst A.J."/>
            <person name="Thomas B.C."/>
            <person name="Singh A."/>
            <person name="Wilkins M.J."/>
            <person name="Karaoz U."/>
            <person name="Brodie E.L."/>
            <person name="Williams K.H."/>
            <person name="Hubbard S.S."/>
            <person name="Banfield J.F."/>
        </authorList>
    </citation>
    <scope>NUCLEOTIDE SEQUENCE [LARGE SCALE GENOMIC DNA]</scope>
</reference>
<feature type="transmembrane region" description="Helical" evidence="2">
    <location>
        <begin position="231"/>
        <end position="250"/>
    </location>
</feature>
<evidence type="ECO:0000313" key="3">
    <source>
        <dbReference type="EMBL" id="OGN08679.1"/>
    </source>
</evidence>
<feature type="transmembrane region" description="Helical" evidence="2">
    <location>
        <begin position="100"/>
        <end position="117"/>
    </location>
</feature>
<keyword evidence="2" id="KW-1133">Transmembrane helix</keyword>
<proteinExistence type="predicted"/>
<feature type="compositionally biased region" description="Basic and acidic residues" evidence="1">
    <location>
        <begin position="720"/>
        <end position="745"/>
    </location>
</feature>
<feature type="transmembrane region" description="Helical" evidence="2">
    <location>
        <begin position="201"/>
        <end position="225"/>
    </location>
</feature>
<name>A0A1F8F8T6_9BACT</name>
<dbReference type="Proteomes" id="UP000177167">
    <property type="component" value="Unassembled WGS sequence"/>
</dbReference>
<keyword evidence="2" id="KW-0472">Membrane</keyword>
<feature type="transmembrane region" description="Helical" evidence="2">
    <location>
        <begin position="129"/>
        <end position="150"/>
    </location>
</feature>
<feature type="transmembrane region" description="Helical" evidence="2">
    <location>
        <begin position="311"/>
        <end position="329"/>
    </location>
</feature>
<feature type="region of interest" description="Disordered" evidence="1">
    <location>
        <begin position="719"/>
        <end position="761"/>
    </location>
</feature>
<feature type="transmembrane region" description="Helical" evidence="2">
    <location>
        <begin position="56"/>
        <end position="79"/>
    </location>
</feature>
<feature type="transmembrane region" description="Helical" evidence="2">
    <location>
        <begin position="262"/>
        <end position="283"/>
    </location>
</feature>
<keyword evidence="2" id="KW-0812">Transmembrane</keyword>
<evidence type="ECO:0000313" key="4">
    <source>
        <dbReference type="Proteomes" id="UP000177167"/>
    </source>
</evidence>
<organism evidence="3 4">
    <name type="scientific">Candidatus Yanofskybacteria bacterium RIFCSPHIGHO2_02_FULL_41_11</name>
    <dbReference type="NCBI Taxonomy" id="1802675"/>
    <lineage>
        <taxon>Bacteria</taxon>
        <taxon>Candidatus Yanofskyibacteriota</taxon>
    </lineage>
</organism>
<protein>
    <submittedName>
        <fullName evidence="3">Uncharacterized protein</fullName>
    </submittedName>
</protein>
<gene>
    <name evidence="3" type="ORF">A3J46_01725</name>
</gene>
<dbReference type="EMBL" id="MGJP01000056">
    <property type="protein sequence ID" value="OGN08679.1"/>
    <property type="molecule type" value="Genomic_DNA"/>
</dbReference>
<comment type="caution">
    <text evidence="3">The sequence shown here is derived from an EMBL/GenBank/DDBJ whole genome shotgun (WGS) entry which is preliminary data.</text>
</comment>
<sequence>MTKNGQKNKEFLITSLVILILGILMPTFNAHAAGIGDWFSIGAWSFWAVNQLFAFALSLIFTITGQLLALMVVMLGWVVNIRIYTNIPVIESSWKIMRDFANMLFIVTLIVMAYGTIFNLKGYDFKSLIVKFLIAALLINFSLVIGGLIIDLTQVVNNTFLNAMGDIAGHLGDGLNPAQILPSGTNINSSEAIAGMLMGSIVTLVFSIFLLFTFLVSVAVPLTVAFVRIPILWALLIVSPMAWLLSILPATRNVYNNWWKHFLAWNLFLPYYLFFLYFALYFLSKKDEVLAGLGQTFVYSPLVGLDPQSNFTFGLLFYYILIAIFLIGGTKVAMNAGRFSGTGIVSVAQWGRGRAMRWTSVEGWRRGAQQKLEEMQKEGYGFGQYRFGGEKALEAEVLRRARIFGTKGALEKGVEAEKEKQKPFVHDIVKLQELSTSGSREQRLAARTRLVELGALSPKQIQETYQMYGGSRSEGAQKFIGAIDPSKYKKDERRELFNNVTNIEAKQKIAGSMIEKGEFTQEEIQQTARDLFQTRQAMNDFLEKGKKKNLIATARAKAALGLLEEGRTLANEIADNAKKITDTQILELDPSNFEVRDTDMPEEADAKRTLVEELGKVFEKNPKRLENITRQATGELRSKFDTMLVNNLHSEALRINVDVDSLRTKRAEPLGQIGQIGQELADIQNQISGLGGLESQIDPNDPNPNSDYNKQIRTQISQLEKQRETKEKDVRSLQERVDKINERIETVTSKPGTREGSEEET</sequence>
<dbReference type="AlphaFoldDB" id="A0A1F8F8T6"/>
<evidence type="ECO:0000256" key="2">
    <source>
        <dbReference type="SAM" id="Phobius"/>
    </source>
</evidence>